<comment type="catalytic activity">
    <reaction evidence="1">
        <text>ATP + protein L-histidine = ADP + protein N-phospho-L-histidine.</text>
        <dbReference type="EC" id="2.7.13.3"/>
    </reaction>
</comment>
<evidence type="ECO:0000313" key="15">
    <source>
        <dbReference type="Proteomes" id="UP000606991"/>
    </source>
</evidence>
<dbReference type="PROSITE" id="PS50109">
    <property type="entry name" value="HIS_KIN"/>
    <property type="match status" value="1"/>
</dbReference>
<evidence type="ECO:0000256" key="7">
    <source>
        <dbReference type="ARBA" id="ARBA00022777"/>
    </source>
</evidence>
<protein>
    <recommendedName>
        <fullName evidence="3">histidine kinase</fullName>
        <ecNumber evidence="3">2.7.13.3</ecNumber>
    </recommendedName>
</protein>
<evidence type="ECO:0000259" key="12">
    <source>
        <dbReference type="PROSITE" id="PS50109"/>
    </source>
</evidence>
<dbReference type="SMART" id="SM00304">
    <property type="entry name" value="HAMP"/>
    <property type="match status" value="1"/>
</dbReference>
<evidence type="ECO:0000256" key="4">
    <source>
        <dbReference type="ARBA" id="ARBA00022553"/>
    </source>
</evidence>
<feature type="domain" description="HAMP" evidence="13">
    <location>
        <begin position="206"/>
        <end position="259"/>
    </location>
</feature>
<dbReference type="InterPro" id="IPR003594">
    <property type="entry name" value="HATPase_dom"/>
</dbReference>
<dbReference type="PANTHER" id="PTHR45436">
    <property type="entry name" value="SENSOR HISTIDINE KINASE YKOH"/>
    <property type="match status" value="1"/>
</dbReference>
<keyword evidence="4" id="KW-0597">Phosphoprotein</keyword>
<keyword evidence="10 11" id="KW-0472">Membrane</keyword>
<dbReference type="GO" id="GO:0000155">
    <property type="term" value="F:phosphorelay sensor kinase activity"/>
    <property type="evidence" value="ECO:0007669"/>
    <property type="project" value="InterPro"/>
</dbReference>
<evidence type="ECO:0000256" key="10">
    <source>
        <dbReference type="ARBA" id="ARBA00023136"/>
    </source>
</evidence>
<organism evidence="14 15">
    <name type="scientific">Candidatus Aeolococcus gillhamiae</name>
    <dbReference type="NCBI Taxonomy" id="3127015"/>
    <lineage>
        <taxon>Bacteria</taxon>
        <taxon>Bacillati</taxon>
        <taxon>Candidatus Dormiibacterota</taxon>
        <taxon>Candidatus Dormibacteria</taxon>
        <taxon>Candidatus Aeolococcales</taxon>
        <taxon>Candidatus Aeolococcaceae</taxon>
        <taxon>Candidatus Aeolococcus</taxon>
    </lineage>
</organism>
<dbReference type="SMART" id="SM00387">
    <property type="entry name" value="HATPase_c"/>
    <property type="match status" value="1"/>
</dbReference>
<evidence type="ECO:0000256" key="8">
    <source>
        <dbReference type="ARBA" id="ARBA00022989"/>
    </source>
</evidence>
<keyword evidence="9" id="KW-0902">Two-component regulatory system</keyword>
<dbReference type="InterPro" id="IPR003661">
    <property type="entry name" value="HisK_dim/P_dom"/>
</dbReference>
<sequence length="486" mass="51458">MGATTRAHPARWRRLAGLWSRRRLTTRLLAVYALGFGLAMASMLLVASLLFGQTLISGVDASLNEEANEFQSRASQRPPGQGLDAFAVQYLQTRQLAVGEAILVDVRGARDIGTPGAAALETTAPVQAWLAQPPPAGTVVTSTAADTSYRLLAIPLSIKGARVGVLIIGRTLGTIQSELATVQLLVVAQGAFALAIALIGGHVILRRVLTTVRTTTETADRISRERLDLRLGDSAAGDEVGMLARSFNEMLDRLDTAFRSQSQLLADVSHQVRTPITVIRGHLEVLQRGGYRDEAEVSDTISLVLDEATHAGLLIDRLLLLGRAFDADSMDLAAVELPSFLAEIVDAARVLGERHWELGATPDCVLMVDRVKLRSAILNLVENAVKATTSGDTVTIGARLDDALTISVTDSGKGMTPDELGRAFERFRASAGTGHGTGLGLVIVKAVAEAHRGRVAIDSAPNAGCVVSIVLPRSCVMVAAPRTAAP</sequence>
<dbReference type="InterPro" id="IPR003660">
    <property type="entry name" value="HAMP_dom"/>
</dbReference>
<dbReference type="CDD" id="cd06225">
    <property type="entry name" value="HAMP"/>
    <property type="match status" value="1"/>
</dbReference>
<dbReference type="Pfam" id="PF00672">
    <property type="entry name" value="HAMP"/>
    <property type="match status" value="1"/>
</dbReference>
<evidence type="ECO:0000256" key="6">
    <source>
        <dbReference type="ARBA" id="ARBA00022692"/>
    </source>
</evidence>
<keyword evidence="7 14" id="KW-0418">Kinase</keyword>
<dbReference type="EC" id="2.7.13.3" evidence="3"/>
<keyword evidence="5" id="KW-0808">Transferase</keyword>
<dbReference type="RefSeq" id="WP_337313899.1">
    <property type="nucleotide sequence ID" value="NZ_JAEKNS010000148.1"/>
</dbReference>
<dbReference type="PANTHER" id="PTHR45436:SF5">
    <property type="entry name" value="SENSOR HISTIDINE KINASE TRCS"/>
    <property type="match status" value="1"/>
</dbReference>
<dbReference type="Proteomes" id="UP000606991">
    <property type="component" value="Unassembled WGS sequence"/>
</dbReference>
<dbReference type="SUPFAM" id="SSF55874">
    <property type="entry name" value="ATPase domain of HSP90 chaperone/DNA topoisomerase II/histidine kinase"/>
    <property type="match status" value="1"/>
</dbReference>
<dbReference type="Gene3D" id="1.10.287.130">
    <property type="match status" value="1"/>
</dbReference>
<dbReference type="Pfam" id="PF00512">
    <property type="entry name" value="HisKA"/>
    <property type="match status" value="1"/>
</dbReference>
<dbReference type="InterPro" id="IPR004358">
    <property type="entry name" value="Sig_transdc_His_kin-like_C"/>
</dbReference>
<gene>
    <name evidence="14" type="ORF">JF886_15015</name>
</gene>
<dbReference type="InterPro" id="IPR050428">
    <property type="entry name" value="TCS_sensor_his_kinase"/>
</dbReference>
<evidence type="ECO:0000256" key="3">
    <source>
        <dbReference type="ARBA" id="ARBA00012438"/>
    </source>
</evidence>
<proteinExistence type="predicted"/>
<dbReference type="EMBL" id="JAEKNS010000148">
    <property type="protein sequence ID" value="MBJ7596139.1"/>
    <property type="molecule type" value="Genomic_DNA"/>
</dbReference>
<dbReference type="SUPFAM" id="SSF158472">
    <property type="entry name" value="HAMP domain-like"/>
    <property type="match status" value="1"/>
</dbReference>
<dbReference type="Gene3D" id="3.30.565.10">
    <property type="entry name" value="Histidine kinase-like ATPase, C-terminal domain"/>
    <property type="match status" value="1"/>
</dbReference>
<dbReference type="SMART" id="SM00388">
    <property type="entry name" value="HisKA"/>
    <property type="match status" value="1"/>
</dbReference>
<keyword evidence="8 11" id="KW-1133">Transmembrane helix</keyword>
<dbReference type="InterPro" id="IPR036097">
    <property type="entry name" value="HisK_dim/P_sf"/>
</dbReference>
<evidence type="ECO:0000256" key="5">
    <source>
        <dbReference type="ARBA" id="ARBA00022679"/>
    </source>
</evidence>
<dbReference type="GO" id="GO:0005886">
    <property type="term" value="C:plasma membrane"/>
    <property type="evidence" value="ECO:0007669"/>
    <property type="project" value="TreeGrafter"/>
</dbReference>
<comment type="caution">
    <text evidence="14">The sequence shown here is derived from an EMBL/GenBank/DDBJ whole genome shotgun (WGS) entry which is preliminary data.</text>
</comment>
<keyword evidence="6 11" id="KW-0812">Transmembrane</keyword>
<dbReference type="Gene3D" id="6.10.340.10">
    <property type="match status" value="1"/>
</dbReference>
<dbReference type="InterPro" id="IPR005467">
    <property type="entry name" value="His_kinase_dom"/>
</dbReference>
<dbReference type="PRINTS" id="PR00344">
    <property type="entry name" value="BCTRLSENSOR"/>
</dbReference>
<evidence type="ECO:0000256" key="2">
    <source>
        <dbReference type="ARBA" id="ARBA00004370"/>
    </source>
</evidence>
<dbReference type="InterPro" id="IPR036890">
    <property type="entry name" value="HATPase_C_sf"/>
</dbReference>
<evidence type="ECO:0000256" key="11">
    <source>
        <dbReference type="SAM" id="Phobius"/>
    </source>
</evidence>
<dbReference type="PROSITE" id="PS50885">
    <property type="entry name" value="HAMP"/>
    <property type="match status" value="1"/>
</dbReference>
<comment type="subcellular location">
    <subcellularLocation>
        <location evidence="2">Membrane</location>
    </subcellularLocation>
</comment>
<evidence type="ECO:0000256" key="9">
    <source>
        <dbReference type="ARBA" id="ARBA00023012"/>
    </source>
</evidence>
<name>A0A934JXX9_9BACT</name>
<evidence type="ECO:0000259" key="13">
    <source>
        <dbReference type="PROSITE" id="PS50885"/>
    </source>
</evidence>
<evidence type="ECO:0000313" key="14">
    <source>
        <dbReference type="EMBL" id="MBJ7596139.1"/>
    </source>
</evidence>
<evidence type="ECO:0000256" key="1">
    <source>
        <dbReference type="ARBA" id="ARBA00000085"/>
    </source>
</evidence>
<accession>A0A934JXX9</accession>
<feature type="domain" description="Histidine kinase" evidence="12">
    <location>
        <begin position="267"/>
        <end position="475"/>
    </location>
</feature>
<dbReference type="CDD" id="cd00082">
    <property type="entry name" value="HisKA"/>
    <property type="match status" value="1"/>
</dbReference>
<dbReference type="SUPFAM" id="SSF47384">
    <property type="entry name" value="Homodimeric domain of signal transducing histidine kinase"/>
    <property type="match status" value="1"/>
</dbReference>
<dbReference type="Pfam" id="PF02518">
    <property type="entry name" value="HATPase_c"/>
    <property type="match status" value="1"/>
</dbReference>
<feature type="transmembrane region" description="Helical" evidence="11">
    <location>
        <begin position="29"/>
        <end position="51"/>
    </location>
</feature>
<reference evidence="14 15" key="1">
    <citation type="submission" date="2020-10" db="EMBL/GenBank/DDBJ databases">
        <title>Ca. Dormibacterota MAGs.</title>
        <authorList>
            <person name="Montgomery K."/>
        </authorList>
    </citation>
    <scope>NUCLEOTIDE SEQUENCE [LARGE SCALE GENOMIC DNA]</scope>
    <source>
        <strain evidence="14">SC8812_S17_18</strain>
    </source>
</reference>
<dbReference type="AlphaFoldDB" id="A0A934JXX9"/>